<comment type="caution">
    <text evidence="2">The sequence shown here is derived from an EMBL/GenBank/DDBJ whole genome shotgun (WGS) entry which is preliminary data.</text>
</comment>
<dbReference type="InterPro" id="IPR002913">
    <property type="entry name" value="START_lipid-bd_dom"/>
</dbReference>
<evidence type="ECO:0000313" key="3">
    <source>
        <dbReference type="Proteomes" id="UP000009131"/>
    </source>
</evidence>
<dbReference type="Proteomes" id="UP000009131">
    <property type="component" value="Unassembled WGS sequence"/>
</dbReference>
<organism evidence="2 3">
    <name type="scientific">Mixia osmundae (strain CBS 9802 / IAM 14324 / JCM 22182 / KY 12970)</name>
    <dbReference type="NCBI Taxonomy" id="764103"/>
    <lineage>
        <taxon>Eukaryota</taxon>
        <taxon>Fungi</taxon>
        <taxon>Dikarya</taxon>
        <taxon>Basidiomycota</taxon>
        <taxon>Pucciniomycotina</taxon>
        <taxon>Mixiomycetes</taxon>
        <taxon>Mixiales</taxon>
        <taxon>Mixiaceae</taxon>
        <taxon>Mixia</taxon>
    </lineage>
</organism>
<dbReference type="HOGENOM" id="CLU_061635_0_0_1"/>
<dbReference type="GO" id="GO:0005737">
    <property type="term" value="C:cytoplasm"/>
    <property type="evidence" value="ECO:0007669"/>
    <property type="project" value="UniProtKB-ARBA"/>
</dbReference>
<dbReference type="EMBL" id="BABT02000110">
    <property type="protein sequence ID" value="GAA97113.1"/>
    <property type="molecule type" value="Genomic_DNA"/>
</dbReference>
<dbReference type="PANTHER" id="PTHR19308:SF14">
    <property type="entry name" value="START DOMAIN-CONTAINING PROTEIN"/>
    <property type="match status" value="1"/>
</dbReference>
<dbReference type="STRING" id="764103.G7E2Q3"/>
<dbReference type="SUPFAM" id="SSF55961">
    <property type="entry name" value="Bet v1-like"/>
    <property type="match status" value="1"/>
</dbReference>
<sequence>MPFAPRPAPVKDYPTEQYSSEVQAALDFYHKEVVESDAWQDAGDRDGTHIWKKPDADPYGVPTVKGTCLIENATTDEVTGVLVLPAMRKLWDTRVVQARALARYSPRIFAFYTEMAGLSWLVWPRDICGAGSIIRGSEENTETYIVQVSVENPELCPEVDGKVRATLTSSVWHLVPKGDGVEVTYLVKIALNGAIAASLVQALATEIPSCVSRVRDAYYEHGHSPYIVLLKGKEPKSQINIEDISLKDPERTWIANINPATGDDVINLRYSTRMYPDGVKITSSGSGASHARIEDHKDGKATVTFANDADGTEIEIQISPA</sequence>
<protein>
    <recommendedName>
        <fullName evidence="1">START domain-containing protein</fullName>
    </recommendedName>
</protein>
<proteinExistence type="predicted"/>
<dbReference type="AlphaFoldDB" id="G7E2Q3"/>
<dbReference type="GO" id="GO:0008289">
    <property type="term" value="F:lipid binding"/>
    <property type="evidence" value="ECO:0007669"/>
    <property type="project" value="InterPro"/>
</dbReference>
<feature type="domain" description="START" evidence="1">
    <location>
        <begin position="35"/>
        <end position="231"/>
    </location>
</feature>
<reference evidence="2 3" key="2">
    <citation type="journal article" date="2012" name="Open Biol.">
        <title>Characteristics of nucleosomes and linker DNA regions on the genome of the basidiomycete Mixia osmundae revealed by mono- and dinucleosome mapping.</title>
        <authorList>
            <person name="Nishida H."/>
            <person name="Kondo S."/>
            <person name="Matsumoto T."/>
            <person name="Suzuki Y."/>
            <person name="Yoshikawa H."/>
            <person name="Taylor T.D."/>
            <person name="Sugiyama J."/>
        </authorList>
    </citation>
    <scope>NUCLEOTIDE SEQUENCE [LARGE SCALE GENOMIC DNA]</scope>
    <source>
        <strain evidence="3">CBS 9802 / IAM 14324 / JCM 22182 / KY 12970</strain>
    </source>
</reference>
<dbReference type="PROSITE" id="PS50848">
    <property type="entry name" value="START"/>
    <property type="match status" value="1"/>
</dbReference>
<accession>G7E2Q3</accession>
<dbReference type="InterPro" id="IPR023393">
    <property type="entry name" value="START-like_dom_sf"/>
</dbReference>
<name>G7E2Q3_MIXOS</name>
<evidence type="ECO:0000259" key="1">
    <source>
        <dbReference type="PROSITE" id="PS50848"/>
    </source>
</evidence>
<evidence type="ECO:0000313" key="2">
    <source>
        <dbReference type="EMBL" id="GAA97113.1"/>
    </source>
</evidence>
<dbReference type="InParanoid" id="G7E2Q3"/>
<dbReference type="Gene3D" id="3.30.530.20">
    <property type="match status" value="1"/>
</dbReference>
<dbReference type="PANTHER" id="PTHR19308">
    <property type="entry name" value="PHOSPHATIDYLCHOLINE TRANSFER PROTEIN"/>
    <property type="match status" value="1"/>
</dbReference>
<reference evidence="2 3" key="1">
    <citation type="journal article" date="2011" name="J. Gen. Appl. Microbiol.">
        <title>Draft genome sequencing of the enigmatic basidiomycete Mixia osmundae.</title>
        <authorList>
            <person name="Nishida H."/>
            <person name="Nagatsuka Y."/>
            <person name="Sugiyama J."/>
        </authorList>
    </citation>
    <scope>NUCLEOTIDE SEQUENCE [LARGE SCALE GENOMIC DNA]</scope>
    <source>
        <strain evidence="3">CBS 9802 / IAM 14324 / JCM 22182 / KY 12970</strain>
    </source>
</reference>
<dbReference type="CDD" id="cd00177">
    <property type="entry name" value="START"/>
    <property type="match status" value="1"/>
</dbReference>
<gene>
    <name evidence="2" type="primary">Mo03788</name>
    <name evidence="2" type="ORF">E5Q_03788</name>
</gene>
<dbReference type="RefSeq" id="XP_014565533.1">
    <property type="nucleotide sequence ID" value="XM_014710047.1"/>
</dbReference>
<dbReference type="OrthoDB" id="196858at2759"/>
<dbReference type="OMA" id="SYFVWAR"/>
<dbReference type="eggNOG" id="ENOG502S2T6">
    <property type="taxonomic scope" value="Eukaryota"/>
</dbReference>
<dbReference type="InterPro" id="IPR051213">
    <property type="entry name" value="START_lipid_transfer"/>
</dbReference>
<keyword evidence="3" id="KW-1185">Reference proteome</keyword>
<dbReference type="Pfam" id="PF01852">
    <property type="entry name" value="START"/>
    <property type="match status" value="1"/>
</dbReference>